<dbReference type="GO" id="GO:0008270">
    <property type="term" value="F:zinc ion binding"/>
    <property type="evidence" value="ECO:0007669"/>
    <property type="project" value="InterPro"/>
</dbReference>
<evidence type="ECO:0000313" key="2">
    <source>
        <dbReference type="EMBL" id="ORY02605.1"/>
    </source>
</evidence>
<dbReference type="AlphaFoldDB" id="A0A1Y1YYG1"/>
<dbReference type="Proteomes" id="UP000193498">
    <property type="component" value="Unassembled WGS sequence"/>
</dbReference>
<reference evidence="2 3" key="1">
    <citation type="submission" date="2016-07" db="EMBL/GenBank/DDBJ databases">
        <title>Pervasive Adenine N6-methylation of Active Genes in Fungi.</title>
        <authorList>
            <consortium name="DOE Joint Genome Institute"/>
            <person name="Mondo S.J."/>
            <person name="Dannebaum R.O."/>
            <person name="Kuo R.C."/>
            <person name="Labutti K."/>
            <person name="Haridas S."/>
            <person name="Kuo A."/>
            <person name="Salamov A."/>
            <person name="Ahrendt S.R."/>
            <person name="Lipzen A."/>
            <person name="Sullivan W."/>
            <person name="Andreopoulos W.B."/>
            <person name="Clum A."/>
            <person name="Lindquist E."/>
            <person name="Daum C."/>
            <person name="Ramamoorthy G.K."/>
            <person name="Gryganskyi A."/>
            <person name="Culley D."/>
            <person name="Magnuson J.K."/>
            <person name="James T.Y."/>
            <person name="O'Malley M.A."/>
            <person name="Stajich J.E."/>
            <person name="Spatafora J.W."/>
            <person name="Visel A."/>
            <person name="Grigoriev I.V."/>
        </authorList>
    </citation>
    <scope>NUCLEOTIDE SEQUENCE [LARGE SCALE GENOMIC DNA]</scope>
    <source>
        <strain evidence="2 3">CBS 931.73</strain>
    </source>
</reference>
<dbReference type="OrthoDB" id="10263353at2759"/>
<comment type="caution">
    <text evidence="2">The sequence shown here is derived from an EMBL/GenBank/DDBJ whole genome shotgun (WGS) entry which is preliminary data.</text>
</comment>
<name>A0A1Y1YYG1_9FUNG</name>
<accession>A0A1Y1YYG1</accession>
<feature type="domain" description="UBP-type" evidence="1">
    <location>
        <begin position="19"/>
        <end position="68"/>
    </location>
</feature>
<dbReference type="SMART" id="SM00290">
    <property type="entry name" value="ZnF_UBP"/>
    <property type="match status" value="1"/>
</dbReference>
<dbReference type="Pfam" id="PF02148">
    <property type="entry name" value="zf-UBP"/>
    <property type="match status" value="1"/>
</dbReference>
<keyword evidence="3" id="KW-1185">Reference proteome</keyword>
<dbReference type="InParanoid" id="A0A1Y1YYG1"/>
<proteinExistence type="predicted"/>
<protein>
    <recommendedName>
        <fullName evidence="1">UBP-type domain-containing protein</fullName>
    </recommendedName>
</protein>
<dbReference type="Gene3D" id="3.30.40.10">
    <property type="entry name" value="Zinc/RING finger domain, C3HC4 (zinc finger)"/>
    <property type="match status" value="1"/>
</dbReference>
<dbReference type="STRING" id="1314790.A0A1Y1YYG1"/>
<dbReference type="SUPFAM" id="SSF57850">
    <property type="entry name" value="RING/U-box"/>
    <property type="match status" value="1"/>
</dbReference>
<evidence type="ECO:0000259" key="1">
    <source>
        <dbReference type="SMART" id="SM00290"/>
    </source>
</evidence>
<gene>
    <name evidence="2" type="ORF">K493DRAFT_208019</name>
</gene>
<sequence length="70" mass="8079">DLYLDTINRSMLDFDYEILCSVSLSNLNVYGCHICGKYFQGLGKSSHACFHSIHEEHHVYINMHTLEVCI</sequence>
<dbReference type="InterPro" id="IPR001607">
    <property type="entry name" value="Znf_UBP"/>
</dbReference>
<dbReference type="InterPro" id="IPR013083">
    <property type="entry name" value="Znf_RING/FYVE/PHD"/>
</dbReference>
<feature type="non-terminal residue" evidence="2">
    <location>
        <position position="1"/>
    </location>
</feature>
<dbReference type="EMBL" id="MCFE01000055">
    <property type="protein sequence ID" value="ORY02605.1"/>
    <property type="molecule type" value="Genomic_DNA"/>
</dbReference>
<organism evidence="2 3">
    <name type="scientific">Basidiobolus meristosporus CBS 931.73</name>
    <dbReference type="NCBI Taxonomy" id="1314790"/>
    <lineage>
        <taxon>Eukaryota</taxon>
        <taxon>Fungi</taxon>
        <taxon>Fungi incertae sedis</taxon>
        <taxon>Zoopagomycota</taxon>
        <taxon>Entomophthoromycotina</taxon>
        <taxon>Basidiobolomycetes</taxon>
        <taxon>Basidiobolales</taxon>
        <taxon>Basidiobolaceae</taxon>
        <taxon>Basidiobolus</taxon>
    </lineage>
</organism>
<evidence type="ECO:0000313" key="3">
    <source>
        <dbReference type="Proteomes" id="UP000193498"/>
    </source>
</evidence>